<protein>
    <submittedName>
        <fullName evidence="3">Protein of uncharacterized function (DUF2561)</fullName>
    </submittedName>
</protein>
<organism evidence="3 4">
    <name type="scientific">Mycolicibacterium gilvum</name>
    <dbReference type="NCBI Taxonomy" id="1804"/>
    <lineage>
        <taxon>Bacteria</taxon>
        <taxon>Bacillati</taxon>
        <taxon>Actinomycetota</taxon>
        <taxon>Actinomycetes</taxon>
        <taxon>Mycobacteriales</taxon>
        <taxon>Mycobacteriaceae</taxon>
        <taxon>Mycolicibacterium</taxon>
    </lineage>
</organism>
<evidence type="ECO:0000313" key="4">
    <source>
        <dbReference type="Proteomes" id="UP000254291"/>
    </source>
</evidence>
<dbReference type="EMBL" id="UGQM01000001">
    <property type="protein sequence ID" value="STZ44263.1"/>
    <property type="molecule type" value="Genomic_DNA"/>
</dbReference>
<feature type="transmembrane region" description="Helical" evidence="2">
    <location>
        <begin position="195"/>
        <end position="218"/>
    </location>
</feature>
<dbReference type="Proteomes" id="UP000254291">
    <property type="component" value="Unassembled WGS sequence"/>
</dbReference>
<evidence type="ECO:0000256" key="1">
    <source>
        <dbReference type="SAM" id="MobiDB-lite"/>
    </source>
</evidence>
<name>A0A378SNI4_9MYCO</name>
<gene>
    <name evidence="3" type="ORF">NCTC10742_03496</name>
</gene>
<dbReference type="InterPro" id="IPR024381">
    <property type="entry name" value="DUF2561"/>
</dbReference>
<evidence type="ECO:0000256" key="2">
    <source>
        <dbReference type="SAM" id="Phobius"/>
    </source>
</evidence>
<dbReference type="Pfam" id="PF10812">
    <property type="entry name" value="DUF2561"/>
    <property type="match status" value="1"/>
</dbReference>
<feature type="transmembrane region" description="Helical" evidence="2">
    <location>
        <begin position="67"/>
        <end position="88"/>
    </location>
</feature>
<evidence type="ECO:0000313" key="3">
    <source>
        <dbReference type="EMBL" id="STZ44263.1"/>
    </source>
</evidence>
<dbReference type="AlphaFoldDB" id="A0A378SNI4"/>
<sequence>MTHLTDSANRSGAGFDAAALDRTDRLLLGGCAVVWLAALGAAVAAVVALIDLSRGHATSSADSGTPWVLYTVIGVSAAVIVASVPLLLRARRAPDDELTPVEQRLARQAAERTQTPARPVDAPTEKLRVPPPPVDTNSGRLPRILQSPVSPAVIDSPAVDRLWLRNTAAVAAAMGTATLLVSAATYLMAVDSETASWVLYGVAGVVTVGMVAIPWYFLRELRAELGS</sequence>
<proteinExistence type="predicted"/>
<keyword evidence="2" id="KW-1133">Transmembrane helix</keyword>
<keyword evidence="2" id="KW-0472">Membrane</keyword>
<reference evidence="3 4" key="1">
    <citation type="submission" date="2018-06" db="EMBL/GenBank/DDBJ databases">
        <authorList>
            <consortium name="Pathogen Informatics"/>
            <person name="Doyle S."/>
        </authorList>
    </citation>
    <scope>NUCLEOTIDE SEQUENCE [LARGE SCALE GENOMIC DNA]</scope>
    <source>
        <strain evidence="3 4">NCTC10742</strain>
    </source>
</reference>
<feature type="region of interest" description="Disordered" evidence="1">
    <location>
        <begin position="105"/>
        <end position="141"/>
    </location>
</feature>
<feature type="transmembrane region" description="Helical" evidence="2">
    <location>
        <begin position="26"/>
        <end position="47"/>
    </location>
</feature>
<keyword evidence="2" id="KW-0812">Transmembrane</keyword>
<dbReference type="RefSeq" id="WP_013471448.1">
    <property type="nucleotide sequence ID" value="NZ_JACKST010000047.1"/>
</dbReference>
<feature type="transmembrane region" description="Helical" evidence="2">
    <location>
        <begin position="168"/>
        <end position="189"/>
    </location>
</feature>
<accession>A0A378SNI4</accession>